<gene>
    <name evidence="1" type="ORF">PCAR00345_LOCUS21950</name>
</gene>
<accession>A0A7S4F321</accession>
<sequence>MRGQRRVCGARMCARVRACICARVRARMCARVRACAAVRLVIRAFLRSVCARKHSGERAGAACVTACARRSARLPALMQNGATTGEETERSALEEMLGSTAASLELRS</sequence>
<proteinExistence type="predicted"/>
<protein>
    <submittedName>
        <fullName evidence="1">Uncharacterized protein</fullName>
    </submittedName>
</protein>
<organism evidence="1">
    <name type="scientific">Chrysotila carterae</name>
    <name type="common">Marine alga</name>
    <name type="synonym">Syracosphaera carterae</name>
    <dbReference type="NCBI Taxonomy" id="13221"/>
    <lineage>
        <taxon>Eukaryota</taxon>
        <taxon>Haptista</taxon>
        <taxon>Haptophyta</taxon>
        <taxon>Prymnesiophyceae</taxon>
        <taxon>Isochrysidales</taxon>
        <taxon>Isochrysidaceae</taxon>
        <taxon>Chrysotila</taxon>
    </lineage>
</organism>
<dbReference type="AlphaFoldDB" id="A0A7S4F321"/>
<evidence type="ECO:0000313" key="1">
    <source>
        <dbReference type="EMBL" id="CAE0769338.1"/>
    </source>
</evidence>
<reference evidence="1" key="1">
    <citation type="submission" date="2021-01" db="EMBL/GenBank/DDBJ databases">
        <authorList>
            <person name="Corre E."/>
            <person name="Pelletier E."/>
            <person name="Niang G."/>
            <person name="Scheremetjew M."/>
            <person name="Finn R."/>
            <person name="Kale V."/>
            <person name="Holt S."/>
            <person name="Cochrane G."/>
            <person name="Meng A."/>
            <person name="Brown T."/>
            <person name="Cohen L."/>
        </authorList>
    </citation>
    <scope>NUCLEOTIDE SEQUENCE</scope>
    <source>
        <strain evidence="1">CCMP645</strain>
    </source>
</reference>
<name>A0A7S4F321_CHRCT</name>
<dbReference type="EMBL" id="HBIZ01034455">
    <property type="protein sequence ID" value="CAE0769338.1"/>
    <property type="molecule type" value="Transcribed_RNA"/>
</dbReference>